<keyword evidence="2" id="KW-0378">Hydrolase</keyword>
<name>A0A3B0X517_9ZZZZ</name>
<dbReference type="Pfam" id="PF02464">
    <property type="entry name" value="CinA"/>
    <property type="match status" value="1"/>
</dbReference>
<dbReference type="InterPro" id="IPR008136">
    <property type="entry name" value="CinA_C"/>
</dbReference>
<dbReference type="EMBL" id="UOFH01000017">
    <property type="protein sequence ID" value="VAW58562.1"/>
    <property type="molecule type" value="Genomic_DNA"/>
</dbReference>
<accession>A0A3B0X517</accession>
<dbReference type="EC" id="3.5.1.42" evidence="2"/>
<sequence>MMTETEIKLFALQLGEKLQNKNRTIAAAESCTGGWVAKSVTDIDGSSQWFDCSIVTYSNQAKMNLLGVQKNTLDSHGAVSQPVVKEMVLGLLDRCDANMGVSISGIAGPKGGTQEKPIGTVWIAWAKPGLFIEAVKFKFSGDREQVRLQAVFEALNGFDRILEQ</sequence>
<reference evidence="2" key="1">
    <citation type="submission" date="2018-06" db="EMBL/GenBank/DDBJ databases">
        <authorList>
            <person name="Zhirakovskaya E."/>
        </authorList>
    </citation>
    <scope>NUCLEOTIDE SEQUENCE</scope>
</reference>
<organism evidence="2">
    <name type="scientific">hydrothermal vent metagenome</name>
    <dbReference type="NCBI Taxonomy" id="652676"/>
    <lineage>
        <taxon>unclassified sequences</taxon>
        <taxon>metagenomes</taxon>
        <taxon>ecological metagenomes</taxon>
    </lineage>
</organism>
<gene>
    <name evidence="2" type="ORF">MNBD_GAMMA08-851</name>
</gene>
<proteinExistence type="predicted"/>
<dbReference type="InterPro" id="IPR036653">
    <property type="entry name" value="CinA-like_C"/>
</dbReference>
<dbReference type="GO" id="GO:0019159">
    <property type="term" value="F:nicotinamide-nucleotide amidase activity"/>
    <property type="evidence" value="ECO:0007669"/>
    <property type="project" value="UniProtKB-EC"/>
</dbReference>
<evidence type="ECO:0000313" key="2">
    <source>
        <dbReference type="EMBL" id="VAW58562.1"/>
    </source>
</evidence>
<protein>
    <submittedName>
        <fullName evidence="2">Nicotinamide-nucleotide amidase</fullName>
        <ecNumber evidence="2">3.5.1.42</ecNumber>
    </submittedName>
</protein>
<evidence type="ECO:0000259" key="1">
    <source>
        <dbReference type="Pfam" id="PF02464"/>
    </source>
</evidence>
<dbReference type="NCBIfam" id="TIGR00199">
    <property type="entry name" value="PncC_domain"/>
    <property type="match status" value="1"/>
</dbReference>
<dbReference type="SUPFAM" id="SSF142433">
    <property type="entry name" value="CinA-like"/>
    <property type="match status" value="1"/>
</dbReference>
<dbReference type="AlphaFoldDB" id="A0A3B0X517"/>
<feature type="domain" description="CinA C-terminal" evidence="1">
    <location>
        <begin position="12"/>
        <end position="160"/>
    </location>
</feature>
<dbReference type="Gene3D" id="3.90.950.20">
    <property type="entry name" value="CinA-like"/>
    <property type="match status" value="1"/>
</dbReference>